<dbReference type="Proteomes" id="UP001642487">
    <property type="component" value="Chromosome 2"/>
</dbReference>
<gene>
    <name evidence="2" type="ORF">CITCOLO1_LOCUS7730</name>
</gene>
<protein>
    <submittedName>
        <fullName evidence="2">Uncharacterized protein</fullName>
    </submittedName>
</protein>
<proteinExistence type="predicted"/>
<sequence>MVVSKENMVVLIGLLLCSMKFIKIASAIGSINEGPLGDDISVACSPRNPIAQELDDDANEYAKWYNSINHCESLQDGQNMIQYGDEVRHVVVHTSKNVEGDKNVVHPLPYIV</sequence>
<dbReference type="EMBL" id="OZ021736">
    <property type="protein sequence ID" value="CAK9315890.1"/>
    <property type="molecule type" value="Genomic_DNA"/>
</dbReference>
<accession>A0ABP0YAK0</accession>
<evidence type="ECO:0000256" key="1">
    <source>
        <dbReference type="SAM" id="SignalP"/>
    </source>
</evidence>
<keyword evidence="1" id="KW-0732">Signal</keyword>
<name>A0ABP0YAK0_9ROSI</name>
<reference evidence="2 3" key="1">
    <citation type="submission" date="2024-03" db="EMBL/GenBank/DDBJ databases">
        <authorList>
            <person name="Gkanogiannis A."/>
            <person name="Becerra Lopez-Lavalle L."/>
        </authorList>
    </citation>
    <scope>NUCLEOTIDE SEQUENCE [LARGE SCALE GENOMIC DNA]</scope>
</reference>
<keyword evidence="3" id="KW-1185">Reference proteome</keyword>
<organism evidence="2 3">
    <name type="scientific">Citrullus colocynthis</name>
    <name type="common">colocynth</name>
    <dbReference type="NCBI Taxonomy" id="252529"/>
    <lineage>
        <taxon>Eukaryota</taxon>
        <taxon>Viridiplantae</taxon>
        <taxon>Streptophyta</taxon>
        <taxon>Embryophyta</taxon>
        <taxon>Tracheophyta</taxon>
        <taxon>Spermatophyta</taxon>
        <taxon>Magnoliopsida</taxon>
        <taxon>eudicotyledons</taxon>
        <taxon>Gunneridae</taxon>
        <taxon>Pentapetalae</taxon>
        <taxon>rosids</taxon>
        <taxon>fabids</taxon>
        <taxon>Cucurbitales</taxon>
        <taxon>Cucurbitaceae</taxon>
        <taxon>Benincaseae</taxon>
        <taxon>Citrullus</taxon>
    </lineage>
</organism>
<feature type="chain" id="PRO_5046491776" evidence="1">
    <location>
        <begin position="28"/>
        <end position="112"/>
    </location>
</feature>
<feature type="signal peptide" evidence="1">
    <location>
        <begin position="1"/>
        <end position="27"/>
    </location>
</feature>
<evidence type="ECO:0000313" key="3">
    <source>
        <dbReference type="Proteomes" id="UP001642487"/>
    </source>
</evidence>
<evidence type="ECO:0000313" key="2">
    <source>
        <dbReference type="EMBL" id="CAK9315890.1"/>
    </source>
</evidence>